<keyword evidence="1" id="KW-0732">Signal</keyword>
<organism evidence="2 3">
    <name type="scientific">Acinetobacter schindleri CIP 107287</name>
    <dbReference type="NCBI Taxonomy" id="1217988"/>
    <lineage>
        <taxon>Bacteria</taxon>
        <taxon>Pseudomonadati</taxon>
        <taxon>Pseudomonadota</taxon>
        <taxon>Gammaproteobacteria</taxon>
        <taxon>Moraxellales</taxon>
        <taxon>Moraxellaceae</taxon>
        <taxon>Acinetobacter</taxon>
    </lineage>
</organism>
<name>N8Z2X8_9GAMM</name>
<gene>
    <name evidence="2" type="ORF">F955_02843</name>
</gene>
<evidence type="ECO:0000313" key="2">
    <source>
        <dbReference type="EMBL" id="ENV43296.1"/>
    </source>
</evidence>
<dbReference type="EMBL" id="APPQ01000031">
    <property type="protein sequence ID" value="ENV43296.1"/>
    <property type="molecule type" value="Genomic_DNA"/>
</dbReference>
<protein>
    <recommendedName>
        <fullName evidence="4">DUF4431 domain-containing protein</fullName>
    </recommendedName>
</protein>
<evidence type="ECO:0000313" key="3">
    <source>
        <dbReference type="Proteomes" id="UP000018440"/>
    </source>
</evidence>
<dbReference type="AlphaFoldDB" id="N8Z2X8"/>
<feature type="chain" id="PRO_5004137617" description="DUF4431 domain-containing protein" evidence="1">
    <location>
        <begin position="20"/>
        <end position="114"/>
    </location>
</feature>
<dbReference type="Proteomes" id="UP000018440">
    <property type="component" value="Unassembled WGS sequence"/>
</dbReference>
<reference evidence="2 3" key="1">
    <citation type="submission" date="2013-02" db="EMBL/GenBank/DDBJ databases">
        <title>The Genome Sequence of Acinetobacter schindleri CIP 107287.</title>
        <authorList>
            <consortium name="The Broad Institute Genome Sequencing Platform"/>
            <consortium name="The Broad Institute Genome Sequencing Center for Infectious Disease"/>
            <person name="Cerqueira G."/>
            <person name="Feldgarden M."/>
            <person name="Courvalin P."/>
            <person name="Perichon B."/>
            <person name="Grillot-Courvalin C."/>
            <person name="Clermont D."/>
            <person name="Rocha E."/>
            <person name="Yoon E.-J."/>
            <person name="Nemec A."/>
            <person name="Walker B."/>
            <person name="Young S.K."/>
            <person name="Zeng Q."/>
            <person name="Gargeya S."/>
            <person name="Fitzgerald M."/>
            <person name="Haas B."/>
            <person name="Abouelleil A."/>
            <person name="Alvarado L."/>
            <person name="Arachchi H.M."/>
            <person name="Berlin A.M."/>
            <person name="Chapman S.B."/>
            <person name="Dewar J."/>
            <person name="Goldberg J."/>
            <person name="Griggs A."/>
            <person name="Gujja S."/>
            <person name="Hansen M."/>
            <person name="Howarth C."/>
            <person name="Imamovic A."/>
            <person name="Larimer J."/>
            <person name="McCowan C."/>
            <person name="Murphy C."/>
            <person name="Neiman D."/>
            <person name="Pearson M."/>
            <person name="Priest M."/>
            <person name="Roberts A."/>
            <person name="Saif S."/>
            <person name="Shea T."/>
            <person name="Sisk P."/>
            <person name="Sykes S."/>
            <person name="Wortman J."/>
            <person name="Nusbaum C."/>
            <person name="Birren B."/>
        </authorList>
    </citation>
    <scope>NUCLEOTIDE SEQUENCE [LARGE SCALE GENOMIC DNA]</scope>
    <source>
        <strain evidence="2 3">CIP 107287</strain>
    </source>
</reference>
<comment type="caution">
    <text evidence="2">The sequence shown here is derived from an EMBL/GenBank/DDBJ whole genome shotgun (WGS) entry which is preliminary data.</text>
</comment>
<feature type="signal peptide" evidence="1">
    <location>
        <begin position="1"/>
        <end position="19"/>
    </location>
</feature>
<accession>N8Z2X8</accession>
<evidence type="ECO:0008006" key="4">
    <source>
        <dbReference type="Google" id="ProtNLM"/>
    </source>
</evidence>
<dbReference type="HOGENOM" id="CLU_2115726_0_0_6"/>
<dbReference type="RefSeq" id="WP_004895609.1">
    <property type="nucleotide sequence ID" value="NZ_KB849578.1"/>
</dbReference>
<sequence>MKYLIPLSILITVSSSLFADVIPPEKTKDYVGKTATVCGKAVHIVSREDHTFINLNKFHPYQDFYFFYPSSTFPKSSFLNKKVCATGTIRIHYGQYRKYQIIVNSLDQFQIKGN</sequence>
<evidence type="ECO:0000256" key="1">
    <source>
        <dbReference type="SAM" id="SignalP"/>
    </source>
</evidence>
<proteinExistence type="predicted"/>